<feature type="chain" id="PRO_5013108002" evidence="9">
    <location>
        <begin position="16"/>
        <end position="368"/>
    </location>
</feature>
<evidence type="ECO:0000256" key="6">
    <source>
        <dbReference type="ARBA" id="ARBA00022989"/>
    </source>
</evidence>
<keyword evidence="2" id="KW-0193">Cuticle</keyword>
<accession>A0A0B2VBH2</accession>
<evidence type="ECO:0000256" key="2">
    <source>
        <dbReference type="ARBA" id="ARBA00022460"/>
    </source>
</evidence>
<dbReference type="InterPro" id="IPR001507">
    <property type="entry name" value="ZP_dom"/>
</dbReference>
<keyword evidence="5 9" id="KW-0732">Signal</keyword>
<comment type="subcellular location">
    <subcellularLocation>
        <location evidence="1">Cell membrane</location>
        <topology evidence="1">Single-pass type I membrane protein</topology>
    </subcellularLocation>
</comment>
<gene>
    <name evidence="11" type="primary">cut-1</name>
    <name evidence="11" type="ORF">Tcan_16400</name>
</gene>
<reference evidence="11 12" key="1">
    <citation type="submission" date="2014-11" db="EMBL/GenBank/DDBJ databases">
        <title>Genetic blueprint of the zoonotic pathogen Toxocara canis.</title>
        <authorList>
            <person name="Zhu X.-Q."/>
            <person name="Korhonen P.K."/>
            <person name="Cai H."/>
            <person name="Young N.D."/>
            <person name="Nejsum P."/>
            <person name="von Samson-Himmelstjerna G."/>
            <person name="Boag P.R."/>
            <person name="Tan P."/>
            <person name="Li Q."/>
            <person name="Min J."/>
            <person name="Yang Y."/>
            <person name="Wang X."/>
            <person name="Fang X."/>
            <person name="Hall R.S."/>
            <person name="Hofmann A."/>
            <person name="Sternberg P.W."/>
            <person name="Jex A.R."/>
            <person name="Gasser R.B."/>
        </authorList>
    </citation>
    <scope>NUCLEOTIDE SEQUENCE [LARGE SCALE GENOMIC DNA]</scope>
    <source>
        <strain evidence="11">PN_DK_2014</strain>
    </source>
</reference>
<dbReference type="InterPro" id="IPR042235">
    <property type="entry name" value="ZP-C_dom"/>
</dbReference>
<feature type="transmembrane region" description="Helical" evidence="8">
    <location>
        <begin position="336"/>
        <end position="357"/>
    </location>
</feature>
<dbReference type="GO" id="GO:0042302">
    <property type="term" value="F:structural constituent of cuticle"/>
    <property type="evidence" value="ECO:0007669"/>
    <property type="project" value="UniProtKB-KW"/>
</dbReference>
<name>A0A0B2VBH2_TOXCA</name>
<sequence>MLLRCILLSLPLTFAIPVDNEVEGDPEIECGVDAIGVSFNTRNAFNGHLYVKGHFDDVECKNEQIGRPFTGITLHFETCGMTRLRSLNPRGIFASITVVISFHPQFVTKVDRVYNIQCFYMEADKTVNQQLEVAELTTAFVSKPVPMPVCRYEILSGGPEGNPIAFAVVGEQVYHKWTCEPETQDTFCMVVHSCFVDDGRGDKVAIIDENGCAIDRHLLGNLEYPADLIAGQEAHVFKYADRPVLFFQCQISLTVKEPGSSCTRPSCAEPTRRRRLATFSQHQIALVDHIIDVASPHIETLDDFETSSSKQQLHQPLYTKRVSGTYQCVRITVVRILALSVSAILLGTAIRLISALYRHESLQAQQLN</sequence>
<evidence type="ECO:0000256" key="1">
    <source>
        <dbReference type="ARBA" id="ARBA00004251"/>
    </source>
</evidence>
<evidence type="ECO:0000313" key="12">
    <source>
        <dbReference type="Proteomes" id="UP000031036"/>
    </source>
</evidence>
<comment type="caution">
    <text evidence="11">The sequence shown here is derived from an EMBL/GenBank/DDBJ whole genome shotgun (WGS) entry which is preliminary data.</text>
</comment>
<keyword evidence="7 8" id="KW-0472">Membrane</keyword>
<evidence type="ECO:0000256" key="4">
    <source>
        <dbReference type="ARBA" id="ARBA00022692"/>
    </source>
</evidence>
<dbReference type="STRING" id="6265.A0A0B2VBH2"/>
<evidence type="ECO:0000256" key="5">
    <source>
        <dbReference type="ARBA" id="ARBA00022729"/>
    </source>
</evidence>
<evidence type="ECO:0000256" key="8">
    <source>
        <dbReference type="SAM" id="Phobius"/>
    </source>
</evidence>
<keyword evidence="12" id="KW-1185">Reference proteome</keyword>
<keyword evidence="6 8" id="KW-1133">Transmembrane helix</keyword>
<dbReference type="PANTHER" id="PTHR22907:SF51">
    <property type="entry name" value="CUTICLIN-1"/>
    <property type="match status" value="1"/>
</dbReference>
<dbReference type="Pfam" id="PF25057">
    <property type="entry name" value="CUT_N"/>
    <property type="match status" value="1"/>
</dbReference>
<evidence type="ECO:0000256" key="3">
    <source>
        <dbReference type="ARBA" id="ARBA00022475"/>
    </source>
</evidence>
<protein>
    <submittedName>
        <fullName evidence="11">Cuticlin-1</fullName>
    </submittedName>
</protein>
<feature type="signal peptide" evidence="9">
    <location>
        <begin position="1"/>
        <end position="15"/>
    </location>
</feature>
<keyword evidence="4 8" id="KW-0812">Transmembrane</keyword>
<feature type="domain" description="ZP" evidence="10">
    <location>
        <begin position="29"/>
        <end position="274"/>
    </location>
</feature>
<organism evidence="11 12">
    <name type="scientific">Toxocara canis</name>
    <name type="common">Canine roundworm</name>
    <dbReference type="NCBI Taxonomy" id="6265"/>
    <lineage>
        <taxon>Eukaryota</taxon>
        <taxon>Metazoa</taxon>
        <taxon>Ecdysozoa</taxon>
        <taxon>Nematoda</taxon>
        <taxon>Chromadorea</taxon>
        <taxon>Rhabditida</taxon>
        <taxon>Spirurina</taxon>
        <taxon>Ascaridomorpha</taxon>
        <taxon>Ascaridoidea</taxon>
        <taxon>Toxocaridae</taxon>
        <taxon>Toxocara</taxon>
    </lineage>
</organism>
<dbReference type="PROSITE" id="PS51034">
    <property type="entry name" value="ZP_2"/>
    <property type="match status" value="1"/>
</dbReference>
<dbReference type="InterPro" id="IPR057475">
    <property type="entry name" value="CUT_C"/>
</dbReference>
<dbReference type="InterPro" id="IPR056953">
    <property type="entry name" value="CUT_N"/>
</dbReference>
<evidence type="ECO:0000313" key="11">
    <source>
        <dbReference type="EMBL" id="KHN78782.1"/>
    </source>
</evidence>
<evidence type="ECO:0000259" key="10">
    <source>
        <dbReference type="PROSITE" id="PS51034"/>
    </source>
</evidence>
<dbReference type="GO" id="GO:0005886">
    <property type="term" value="C:plasma membrane"/>
    <property type="evidence" value="ECO:0007669"/>
    <property type="project" value="UniProtKB-SubCell"/>
</dbReference>
<evidence type="ECO:0000256" key="9">
    <source>
        <dbReference type="SAM" id="SignalP"/>
    </source>
</evidence>
<proteinExistence type="predicted"/>
<dbReference type="SMART" id="SM00241">
    <property type="entry name" value="ZP"/>
    <property type="match status" value="1"/>
</dbReference>
<dbReference type="OMA" id="THRTKIN"/>
<dbReference type="AlphaFoldDB" id="A0A0B2VBH2"/>
<dbReference type="PANTHER" id="PTHR22907">
    <property type="entry name" value="GH04558P"/>
    <property type="match status" value="1"/>
</dbReference>
<dbReference type="Proteomes" id="UP000031036">
    <property type="component" value="Unassembled WGS sequence"/>
</dbReference>
<dbReference type="InterPro" id="IPR051962">
    <property type="entry name" value="Cuticlin"/>
</dbReference>
<keyword evidence="3" id="KW-1003">Cell membrane</keyword>
<dbReference type="OrthoDB" id="6139674at2759"/>
<dbReference type="Gene3D" id="2.60.40.4100">
    <property type="entry name" value="Zona pellucida, ZP-C domain"/>
    <property type="match status" value="1"/>
</dbReference>
<evidence type="ECO:0000256" key="7">
    <source>
        <dbReference type="ARBA" id="ARBA00023136"/>
    </source>
</evidence>
<dbReference type="EMBL" id="JPKZ01002035">
    <property type="protein sequence ID" value="KHN78782.1"/>
    <property type="molecule type" value="Genomic_DNA"/>
</dbReference>
<dbReference type="Pfam" id="PF25301">
    <property type="entry name" value="CUT_C"/>
    <property type="match status" value="1"/>
</dbReference>